<evidence type="ECO:0008006" key="13">
    <source>
        <dbReference type="Google" id="ProtNLM"/>
    </source>
</evidence>
<evidence type="ECO:0000256" key="2">
    <source>
        <dbReference type="ARBA" id="ARBA00022475"/>
    </source>
</evidence>
<evidence type="ECO:0000313" key="12">
    <source>
        <dbReference type="Proteomes" id="UP000221168"/>
    </source>
</evidence>
<keyword evidence="4 8" id="KW-1133">Transmembrane helix</keyword>
<evidence type="ECO:0000259" key="10">
    <source>
        <dbReference type="Pfam" id="PF13807"/>
    </source>
</evidence>
<evidence type="ECO:0000259" key="9">
    <source>
        <dbReference type="Pfam" id="PF02706"/>
    </source>
</evidence>
<evidence type="ECO:0000256" key="4">
    <source>
        <dbReference type="ARBA" id="ARBA00022989"/>
    </source>
</evidence>
<feature type="compositionally biased region" description="Basic and acidic residues" evidence="7">
    <location>
        <begin position="462"/>
        <end position="473"/>
    </location>
</feature>
<dbReference type="GO" id="GO:0005886">
    <property type="term" value="C:plasma membrane"/>
    <property type="evidence" value="ECO:0007669"/>
    <property type="project" value="UniProtKB-SubCell"/>
</dbReference>
<feature type="coiled-coil region" evidence="6">
    <location>
        <begin position="333"/>
        <end position="360"/>
    </location>
</feature>
<dbReference type="InterPro" id="IPR050445">
    <property type="entry name" value="Bact_polysacc_biosynth/exp"/>
</dbReference>
<dbReference type="InterPro" id="IPR032807">
    <property type="entry name" value="GNVR"/>
</dbReference>
<keyword evidence="3 8" id="KW-0812">Transmembrane</keyword>
<dbReference type="Pfam" id="PF02706">
    <property type="entry name" value="Wzz"/>
    <property type="match status" value="1"/>
</dbReference>
<feature type="region of interest" description="Disordered" evidence="7">
    <location>
        <begin position="462"/>
        <end position="484"/>
    </location>
</feature>
<dbReference type="Pfam" id="PF13807">
    <property type="entry name" value="GNVR"/>
    <property type="match status" value="1"/>
</dbReference>
<evidence type="ECO:0000256" key="8">
    <source>
        <dbReference type="SAM" id="Phobius"/>
    </source>
</evidence>
<accession>A0A2G1QI45</accession>
<dbReference type="AlphaFoldDB" id="A0A2G1QI45"/>
<dbReference type="PANTHER" id="PTHR32309">
    <property type="entry name" value="TYROSINE-PROTEIN KINASE"/>
    <property type="match status" value="1"/>
</dbReference>
<sequence length="555" mass="60330">MQFDIWRIVLILRSRLWLVALCAIVFAGLTAAFTMSVSPVYRSTARVLIEPAMRQPFDNSKTQSRGGDDPAAIDSRAAMIASDAVLRPVVQRFKLVDDPEFGAGGKPGLLSRVMSIVRGSSHGGAATPEDLENKAVNAFSKAVKVNREGLTYIISISVDSENPDKAASLAQAVAESFLTDAKRHRDLVSAGVTDEIEKRVAGLRERLTKAEMAVQQFKAENRLQSAGQQGLLVNQELAEINTQLTAARAALAEKKAYYDALQAFSRGVNTETTLNVVTQSPRLAQLQEQYLQASREEARLAAELLPRHPRLVRSRSEVARLRGLLNQEGTNALEGAKVDLQAARERVANLESAVNSSRSQTDLGDAASVRLRELETEAQTTRTLYENILGRAKEIAELDQVVVPDARIISPAVAADSPIWPKKKLLVALALVLGTGVGLFLAVGGEIARMLIEHLRRQHEDAARSDAVRPAEDDRSDEGGEPGIDDAYYAAAARHLGPRERALSDFDDVLEAHAALARDELLAFRDSIRQQSETRRGSSLLRRGNGGSLLDIGSD</sequence>
<dbReference type="PANTHER" id="PTHR32309:SF13">
    <property type="entry name" value="FERRIC ENTEROBACTIN TRANSPORT PROTEIN FEPE"/>
    <property type="match status" value="1"/>
</dbReference>
<dbReference type="RefSeq" id="WP_099308277.1">
    <property type="nucleotide sequence ID" value="NZ_PDVP01000018.1"/>
</dbReference>
<feature type="compositionally biased region" description="Acidic residues" evidence="7">
    <location>
        <begin position="474"/>
        <end position="484"/>
    </location>
</feature>
<name>A0A2G1QI45_9HYPH</name>
<comment type="subcellular location">
    <subcellularLocation>
        <location evidence="1">Cell membrane</location>
        <topology evidence="1">Multi-pass membrane protein</topology>
    </subcellularLocation>
</comment>
<feature type="domain" description="Polysaccharide chain length determinant N-terminal" evidence="9">
    <location>
        <begin position="2"/>
        <end position="91"/>
    </location>
</feature>
<protein>
    <recommendedName>
        <fullName evidence="13">Chain-length determining protein</fullName>
    </recommendedName>
</protein>
<keyword evidence="6" id="KW-0175">Coiled coil</keyword>
<evidence type="ECO:0000313" key="11">
    <source>
        <dbReference type="EMBL" id="PHP65131.1"/>
    </source>
</evidence>
<keyword evidence="2" id="KW-1003">Cell membrane</keyword>
<feature type="domain" description="Tyrosine-protein kinase G-rich" evidence="10">
    <location>
        <begin position="373"/>
        <end position="442"/>
    </location>
</feature>
<organism evidence="11 12">
    <name type="scientific">Zhengella mangrovi</name>
    <dbReference type="NCBI Taxonomy" id="1982044"/>
    <lineage>
        <taxon>Bacteria</taxon>
        <taxon>Pseudomonadati</taxon>
        <taxon>Pseudomonadota</taxon>
        <taxon>Alphaproteobacteria</taxon>
        <taxon>Hyphomicrobiales</taxon>
        <taxon>Notoacmeibacteraceae</taxon>
        <taxon>Zhengella</taxon>
    </lineage>
</organism>
<keyword evidence="5 8" id="KW-0472">Membrane</keyword>
<dbReference type="Proteomes" id="UP000221168">
    <property type="component" value="Unassembled WGS sequence"/>
</dbReference>
<keyword evidence="12" id="KW-1185">Reference proteome</keyword>
<evidence type="ECO:0000256" key="6">
    <source>
        <dbReference type="SAM" id="Coils"/>
    </source>
</evidence>
<evidence type="ECO:0000256" key="7">
    <source>
        <dbReference type="SAM" id="MobiDB-lite"/>
    </source>
</evidence>
<feature type="transmembrane region" description="Helical" evidence="8">
    <location>
        <begin position="425"/>
        <end position="448"/>
    </location>
</feature>
<evidence type="ECO:0000256" key="1">
    <source>
        <dbReference type="ARBA" id="ARBA00004651"/>
    </source>
</evidence>
<dbReference type="InterPro" id="IPR003856">
    <property type="entry name" value="LPS_length_determ_N"/>
</dbReference>
<dbReference type="OrthoDB" id="230260at2"/>
<feature type="coiled-coil region" evidence="6">
    <location>
        <begin position="193"/>
        <end position="220"/>
    </location>
</feature>
<dbReference type="EMBL" id="PDVP01000018">
    <property type="protein sequence ID" value="PHP65131.1"/>
    <property type="molecule type" value="Genomic_DNA"/>
</dbReference>
<reference evidence="11 12" key="1">
    <citation type="submission" date="2017-10" db="EMBL/GenBank/DDBJ databases">
        <title>Sedimentibacterium mangrovi gen. nov., sp. nov., a novel member of family Phyllobacteriacea isolated from mangrove sediment.</title>
        <authorList>
            <person name="Liao H."/>
            <person name="Tian Y."/>
        </authorList>
    </citation>
    <scope>NUCLEOTIDE SEQUENCE [LARGE SCALE GENOMIC DNA]</scope>
    <source>
        <strain evidence="11 12">X9-2-2</strain>
    </source>
</reference>
<evidence type="ECO:0000256" key="3">
    <source>
        <dbReference type="ARBA" id="ARBA00022692"/>
    </source>
</evidence>
<comment type="caution">
    <text evidence="11">The sequence shown here is derived from an EMBL/GenBank/DDBJ whole genome shotgun (WGS) entry which is preliminary data.</text>
</comment>
<evidence type="ECO:0000256" key="5">
    <source>
        <dbReference type="ARBA" id="ARBA00023136"/>
    </source>
</evidence>
<proteinExistence type="predicted"/>
<gene>
    <name evidence="11" type="ORF">CSC94_20650</name>
</gene>
<dbReference type="GO" id="GO:0004713">
    <property type="term" value="F:protein tyrosine kinase activity"/>
    <property type="evidence" value="ECO:0007669"/>
    <property type="project" value="TreeGrafter"/>
</dbReference>